<dbReference type="Pfam" id="PF25539">
    <property type="entry name" value="Bestrophin_2"/>
    <property type="match status" value="1"/>
</dbReference>
<evidence type="ECO:0000256" key="9">
    <source>
        <dbReference type="SAM" id="Phobius"/>
    </source>
</evidence>
<dbReference type="GO" id="GO:0005886">
    <property type="term" value="C:plasma membrane"/>
    <property type="evidence" value="ECO:0007669"/>
    <property type="project" value="UniProtKB-SubCell"/>
</dbReference>
<gene>
    <name evidence="10" type="ORF">EDC65_0567</name>
</gene>
<evidence type="ECO:0000256" key="5">
    <source>
        <dbReference type="ARBA" id="ARBA00022989"/>
    </source>
</evidence>
<evidence type="ECO:0000256" key="8">
    <source>
        <dbReference type="ARBA" id="ARBA00034708"/>
    </source>
</evidence>
<feature type="transmembrane region" description="Helical" evidence="9">
    <location>
        <begin position="267"/>
        <end position="287"/>
    </location>
</feature>
<evidence type="ECO:0000256" key="1">
    <source>
        <dbReference type="ARBA" id="ARBA00004651"/>
    </source>
</evidence>
<keyword evidence="3" id="KW-1003">Cell membrane</keyword>
<comment type="similarity">
    <text evidence="8">Belongs to the anion channel-forming bestrophin (TC 1.A.46) family.</text>
</comment>
<evidence type="ECO:0000256" key="4">
    <source>
        <dbReference type="ARBA" id="ARBA00022692"/>
    </source>
</evidence>
<dbReference type="GO" id="GO:0005254">
    <property type="term" value="F:chloride channel activity"/>
    <property type="evidence" value="ECO:0007669"/>
    <property type="project" value="InterPro"/>
</dbReference>
<keyword evidence="2" id="KW-0813">Transport</keyword>
<proteinExistence type="inferred from homology"/>
<organism evidence="10 11">
    <name type="scientific">Stella humosa</name>
    <dbReference type="NCBI Taxonomy" id="94"/>
    <lineage>
        <taxon>Bacteria</taxon>
        <taxon>Pseudomonadati</taxon>
        <taxon>Pseudomonadota</taxon>
        <taxon>Alphaproteobacteria</taxon>
        <taxon>Rhodospirillales</taxon>
        <taxon>Stellaceae</taxon>
        <taxon>Stella</taxon>
    </lineage>
</organism>
<feature type="transmembrane region" description="Helical" evidence="9">
    <location>
        <begin position="43"/>
        <end position="62"/>
    </location>
</feature>
<keyword evidence="4 9" id="KW-0812">Transmembrane</keyword>
<accession>A0A3N1MDM7</accession>
<evidence type="ECO:0000256" key="6">
    <source>
        <dbReference type="ARBA" id="ARBA00023065"/>
    </source>
</evidence>
<protein>
    <submittedName>
        <fullName evidence="10">Putative membrane protein</fullName>
    </submittedName>
</protein>
<name>A0A3N1MDM7_9PROT</name>
<evidence type="ECO:0000313" key="11">
    <source>
        <dbReference type="Proteomes" id="UP000278222"/>
    </source>
</evidence>
<comment type="subcellular location">
    <subcellularLocation>
        <location evidence="1">Cell membrane</location>
        <topology evidence="1">Multi-pass membrane protein</topology>
    </subcellularLocation>
</comment>
<dbReference type="Proteomes" id="UP000278222">
    <property type="component" value="Unassembled WGS sequence"/>
</dbReference>
<evidence type="ECO:0000313" key="10">
    <source>
        <dbReference type="EMBL" id="ROQ01389.1"/>
    </source>
</evidence>
<feature type="transmembrane region" description="Helical" evidence="9">
    <location>
        <begin position="20"/>
        <end position="37"/>
    </location>
</feature>
<evidence type="ECO:0000256" key="7">
    <source>
        <dbReference type="ARBA" id="ARBA00023136"/>
    </source>
</evidence>
<sequence length="342" mass="38717">MHVGRKFKFVEYVQWTRREIVLLAAWAAIPTAAYAVLGWKFLSVPPSIIAVLGTAVSFIIAFKNVECHRRASDALAIWSAIAARSMAWGNAVIGFVLASDQEETRRLHWVLFNQHFAWLTALRYQLREPKVWENLNEPGNKEYMAFYTIPERQMDLRQALAQYLPEATLDAVLRHHGDKANYLLSQQARMLSNSYRKKIIDTGPMYSSLQGVLNEIILLQGNAQRIKNYPYARNFYSIAIVLLRMFVILVPFALLEQFHGMGRYAGIEAWTVWATIPFSVMITWIFVTLEKVGENSSNPFEGGVNDVPISTLAHRIEVEMRGMLGDEGTARPAPAADAAIIL</sequence>
<dbReference type="AlphaFoldDB" id="A0A3N1MDM7"/>
<feature type="transmembrane region" description="Helical" evidence="9">
    <location>
        <begin position="235"/>
        <end position="255"/>
    </location>
</feature>
<reference evidence="10 11" key="1">
    <citation type="submission" date="2018-11" db="EMBL/GenBank/DDBJ databases">
        <title>Genomic Encyclopedia of Type Strains, Phase IV (KMG-IV): sequencing the most valuable type-strain genomes for metagenomic binning, comparative biology and taxonomic classification.</title>
        <authorList>
            <person name="Goeker M."/>
        </authorList>
    </citation>
    <scope>NUCLEOTIDE SEQUENCE [LARGE SCALE GENOMIC DNA]</scope>
    <source>
        <strain evidence="10 11">DSM 5900</strain>
    </source>
</reference>
<comment type="caution">
    <text evidence="10">The sequence shown here is derived from an EMBL/GenBank/DDBJ whole genome shotgun (WGS) entry which is preliminary data.</text>
</comment>
<keyword evidence="11" id="KW-1185">Reference proteome</keyword>
<dbReference type="PANTHER" id="PTHR33281">
    <property type="entry name" value="UPF0187 PROTEIN YNEE"/>
    <property type="match status" value="1"/>
</dbReference>
<dbReference type="PANTHER" id="PTHR33281:SF19">
    <property type="entry name" value="VOLTAGE-DEPENDENT ANION CHANNEL-FORMING PROTEIN YNEE"/>
    <property type="match status" value="1"/>
</dbReference>
<dbReference type="InterPro" id="IPR044669">
    <property type="entry name" value="YneE/VCCN1/2-like"/>
</dbReference>
<keyword evidence="5 9" id="KW-1133">Transmembrane helix</keyword>
<evidence type="ECO:0000256" key="2">
    <source>
        <dbReference type="ARBA" id="ARBA00022448"/>
    </source>
</evidence>
<evidence type="ECO:0000256" key="3">
    <source>
        <dbReference type="ARBA" id="ARBA00022475"/>
    </source>
</evidence>
<keyword evidence="6" id="KW-0406">Ion transport</keyword>
<dbReference type="RefSeq" id="WP_170216306.1">
    <property type="nucleotide sequence ID" value="NZ_AP019700.1"/>
</dbReference>
<keyword evidence="7 9" id="KW-0472">Membrane</keyword>
<dbReference type="EMBL" id="RJKX01000011">
    <property type="protein sequence ID" value="ROQ01389.1"/>
    <property type="molecule type" value="Genomic_DNA"/>
</dbReference>